<feature type="coiled-coil region" evidence="1">
    <location>
        <begin position="42"/>
        <end position="129"/>
    </location>
</feature>
<sequence length="150" mass="18301">MLHVIDFEKLRIENQDFAKLLEEKNLYVIDMKKIAGYYHLKLTQHKQKLNDLSVKLKELKEETMLKQKQIEEINVEYDIYASQVKRQQKKLTQLLNFTENHTAPDILDFIKLQEEYVELEKSYKLLQRRRNIEKIIFEEYKKQTILKNKN</sequence>
<accession>A0A8B6XFR5</accession>
<dbReference type="OrthoDB" id="10259713at2759"/>
<accession>A0A7M7G049</accession>
<proteinExistence type="predicted"/>
<evidence type="ECO:0000313" key="3">
    <source>
        <dbReference type="EnsemblMetazoa" id="XP_001122338"/>
    </source>
</evidence>
<dbReference type="KEGG" id="ame:726613"/>
<evidence type="ECO:0000259" key="2">
    <source>
        <dbReference type="Pfam" id="PF13870"/>
    </source>
</evidence>
<evidence type="ECO:0000256" key="1">
    <source>
        <dbReference type="SAM" id="Coils"/>
    </source>
</evidence>
<feature type="domain" description="CCDC113/CCDC96 coiled-coil" evidence="2">
    <location>
        <begin position="2"/>
        <end position="131"/>
    </location>
</feature>
<name>A0A7M7G049_APIME</name>
<gene>
    <name evidence="5" type="primary">LOC726613</name>
</gene>
<dbReference type="Pfam" id="PF13870">
    <property type="entry name" value="CCDC113_CCDC96_CC"/>
    <property type="match status" value="1"/>
</dbReference>
<keyword evidence="1" id="KW-0175">Coiled coil</keyword>
<evidence type="ECO:0000313" key="5">
    <source>
        <dbReference type="RefSeq" id="XP_001122338.2"/>
    </source>
</evidence>
<organism evidence="3">
    <name type="scientific">Apis mellifera</name>
    <name type="common">Honeybee</name>
    <dbReference type="NCBI Taxonomy" id="7460"/>
    <lineage>
        <taxon>Eukaryota</taxon>
        <taxon>Metazoa</taxon>
        <taxon>Ecdysozoa</taxon>
        <taxon>Arthropoda</taxon>
        <taxon>Hexapoda</taxon>
        <taxon>Insecta</taxon>
        <taxon>Pterygota</taxon>
        <taxon>Neoptera</taxon>
        <taxon>Endopterygota</taxon>
        <taxon>Hymenoptera</taxon>
        <taxon>Apocrita</taxon>
        <taxon>Aculeata</taxon>
        <taxon>Apoidea</taxon>
        <taxon>Anthophila</taxon>
        <taxon>Apidae</taxon>
        <taxon>Apis</taxon>
    </lineage>
</organism>
<protein>
    <submittedName>
        <fullName evidence="5">Coiled-coil domain-containing protein 113</fullName>
    </submittedName>
</protein>
<reference evidence="3" key="1">
    <citation type="submission" date="2021-01" db="UniProtKB">
        <authorList>
            <consortium name="EnsemblMetazoa"/>
        </authorList>
    </citation>
    <scope>IDENTIFICATION</scope>
    <source>
        <strain evidence="3">DH4</strain>
    </source>
</reference>
<evidence type="ECO:0000313" key="4">
    <source>
        <dbReference type="Proteomes" id="UP000005203"/>
    </source>
</evidence>
<keyword evidence="4" id="KW-1185">Reference proteome</keyword>
<dbReference type="EnsemblMetazoa" id="XM_001122338">
    <property type="protein sequence ID" value="XP_001122338"/>
    <property type="gene ID" value="LOC726613"/>
</dbReference>
<dbReference type="AlphaFoldDB" id="A0A7M7G049"/>
<dbReference type="Proteomes" id="UP000005203">
    <property type="component" value="Linkage group LG13"/>
</dbReference>
<dbReference type="GeneID" id="726613"/>
<reference evidence="5" key="2">
    <citation type="submission" date="2025-04" db="UniProtKB">
        <authorList>
            <consortium name="RefSeq"/>
        </authorList>
    </citation>
    <scope>IDENTIFICATION</scope>
    <source>
        <strain evidence="5">DH4</strain>
        <tissue evidence="5">Whole body</tissue>
    </source>
</reference>
<dbReference type="RefSeq" id="XP_001122338.2">
    <property type="nucleotide sequence ID" value="XM_001122338.5"/>
</dbReference>
<dbReference type="InterPro" id="IPR025254">
    <property type="entry name" value="CCDC113/CCDC96_CC"/>
</dbReference>